<dbReference type="GO" id="GO:0004190">
    <property type="term" value="F:aspartic-type endopeptidase activity"/>
    <property type="evidence" value="ECO:0007669"/>
    <property type="project" value="UniProtKB-KW"/>
</dbReference>
<dbReference type="SUPFAM" id="SSF50630">
    <property type="entry name" value="Acid proteases"/>
    <property type="match status" value="1"/>
</dbReference>
<feature type="active site" evidence="2">
    <location>
        <position position="112"/>
    </location>
</feature>
<dbReference type="SMR" id="A0A7I8X737"/>
<dbReference type="Proteomes" id="UP000582659">
    <property type="component" value="Unassembled WGS sequence"/>
</dbReference>
<dbReference type="PROSITE" id="PS51767">
    <property type="entry name" value="PEPTIDASE_A1"/>
    <property type="match status" value="1"/>
</dbReference>
<proteinExistence type="inferred from homology"/>
<dbReference type="Proteomes" id="UP000659654">
    <property type="component" value="Unassembled WGS sequence"/>
</dbReference>
<dbReference type="InterPro" id="IPR021109">
    <property type="entry name" value="Peptidase_aspartic_dom_sf"/>
</dbReference>
<evidence type="ECO:0000256" key="3">
    <source>
        <dbReference type="RuleBase" id="RU000454"/>
    </source>
</evidence>
<keyword evidence="3" id="KW-0064">Aspartyl protease</keyword>
<sequence length="407" mass="45036">MGLFIPTGVPAPQSPFNVLLLSSYTEFKLLTFNDAVIVFLGGEDVAGAFGARYPSRGVKPAKARVQSYRAYCNVTSVLYDVYGEQLNTRNDITYFGRVSLGSPPQETNVIFDTGSSIMWVPKKGCRSSGPLVWKCRSNSETYDPSASSTSKSSKEQFIIQYSTGSAKGVHYKDYFAFGGKNDQTLRLKHKVMFGAGEELTYDDDGVLGLSFPKEGQEHMNIFAQAAKEGILDAPMFTVYMKKCGGTCADAGKITFGGYDRENCCNVKAWAKVVPTTFHWNFQIEAARIDDEPLTPGLAMTDTGSTVISAPRADFEKIMKKIKATPYKSAYLSFCSAEFTLHFKIAGKEFHIPSNQILHPLNSNCQVMISASNDDKWTLGDPFIRQYCQVHDFKGKRVGFAPAREIDY</sequence>
<dbReference type="GO" id="GO:0006508">
    <property type="term" value="P:proteolysis"/>
    <property type="evidence" value="ECO:0007669"/>
    <property type="project" value="UniProtKB-KW"/>
</dbReference>
<evidence type="ECO:0000259" key="4">
    <source>
        <dbReference type="PROSITE" id="PS51767"/>
    </source>
</evidence>
<dbReference type="GO" id="GO:0005764">
    <property type="term" value="C:lysosome"/>
    <property type="evidence" value="ECO:0007669"/>
    <property type="project" value="TreeGrafter"/>
</dbReference>
<dbReference type="PROSITE" id="PS00141">
    <property type="entry name" value="ASP_PROTEASE"/>
    <property type="match status" value="1"/>
</dbReference>
<dbReference type="Gene3D" id="2.40.70.10">
    <property type="entry name" value="Acid Proteases"/>
    <property type="match status" value="2"/>
</dbReference>
<dbReference type="Pfam" id="PF00026">
    <property type="entry name" value="Asp"/>
    <property type="match status" value="1"/>
</dbReference>
<evidence type="ECO:0000313" key="5">
    <source>
        <dbReference type="EMBL" id="CAD5233068.1"/>
    </source>
</evidence>
<dbReference type="InterPro" id="IPR001969">
    <property type="entry name" value="Aspartic_peptidase_AS"/>
</dbReference>
<dbReference type="EMBL" id="CAJFDI010000005">
    <property type="protein sequence ID" value="CAD5233068.1"/>
    <property type="molecule type" value="Genomic_DNA"/>
</dbReference>
<dbReference type="OrthoDB" id="771136at2759"/>
<protein>
    <submittedName>
        <fullName evidence="5">(pine wood nematode) hypothetical protein</fullName>
    </submittedName>
</protein>
<reference evidence="5" key="1">
    <citation type="submission" date="2020-09" db="EMBL/GenBank/DDBJ databases">
        <authorList>
            <person name="Kikuchi T."/>
        </authorList>
    </citation>
    <scope>NUCLEOTIDE SEQUENCE</scope>
    <source>
        <strain evidence="5">Ka4C1</strain>
    </source>
</reference>
<feature type="domain" description="Peptidase A1" evidence="4">
    <location>
        <begin position="94"/>
        <end position="400"/>
    </location>
</feature>
<dbReference type="PANTHER" id="PTHR47966">
    <property type="entry name" value="BETA-SITE APP-CLEAVING ENZYME, ISOFORM A-RELATED"/>
    <property type="match status" value="1"/>
</dbReference>
<evidence type="ECO:0000256" key="2">
    <source>
        <dbReference type="PIRSR" id="PIRSR601461-1"/>
    </source>
</evidence>
<dbReference type="PRINTS" id="PR00792">
    <property type="entry name" value="PEPSIN"/>
</dbReference>
<gene>
    <name evidence="5" type="ORF">BXYJ_LOCUS13159</name>
</gene>
<comment type="similarity">
    <text evidence="1 3">Belongs to the peptidase A1 family.</text>
</comment>
<feature type="active site" evidence="2">
    <location>
        <position position="301"/>
    </location>
</feature>
<dbReference type="InterPro" id="IPR001461">
    <property type="entry name" value="Aspartic_peptidase_A1"/>
</dbReference>
<evidence type="ECO:0000313" key="6">
    <source>
        <dbReference type="Proteomes" id="UP000659654"/>
    </source>
</evidence>
<dbReference type="AlphaFoldDB" id="A0A7I8X737"/>
<keyword evidence="6" id="KW-1185">Reference proteome</keyword>
<evidence type="ECO:0000256" key="1">
    <source>
        <dbReference type="ARBA" id="ARBA00007447"/>
    </source>
</evidence>
<dbReference type="InterPro" id="IPR034164">
    <property type="entry name" value="Pepsin-like_dom"/>
</dbReference>
<keyword evidence="3" id="KW-0645">Protease</keyword>
<keyword evidence="3" id="KW-0378">Hydrolase</keyword>
<name>A0A7I8X737_BURXY</name>
<dbReference type="InterPro" id="IPR033121">
    <property type="entry name" value="PEPTIDASE_A1"/>
</dbReference>
<dbReference type="CDD" id="cd05471">
    <property type="entry name" value="pepsin_like"/>
    <property type="match status" value="1"/>
</dbReference>
<accession>A0A7I8X737</accession>
<dbReference type="EMBL" id="CAJFCV020000005">
    <property type="protein sequence ID" value="CAG9126532.1"/>
    <property type="molecule type" value="Genomic_DNA"/>
</dbReference>
<organism evidence="5 6">
    <name type="scientific">Bursaphelenchus xylophilus</name>
    <name type="common">Pinewood nematode worm</name>
    <name type="synonym">Aphelenchoides xylophilus</name>
    <dbReference type="NCBI Taxonomy" id="6326"/>
    <lineage>
        <taxon>Eukaryota</taxon>
        <taxon>Metazoa</taxon>
        <taxon>Ecdysozoa</taxon>
        <taxon>Nematoda</taxon>
        <taxon>Chromadorea</taxon>
        <taxon>Rhabditida</taxon>
        <taxon>Tylenchina</taxon>
        <taxon>Tylenchomorpha</taxon>
        <taxon>Aphelenchoidea</taxon>
        <taxon>Aphelenchoididae</taxon>
        <taxon>Bursaphelenchus</taxon>
    </lineage>
</organism>
<comment type="caution">
    <text evidence="5">The sequence shown here is derived from an EMBL/GenBank/DDBJ whole genome shotgun (WGS) entry which is preliminary data.</text>
</comment>
<dbReference type="PANTHER" id="PTHR47966:SF45">
    <property type="entry name" value="PEPTIDASE A1 DOMAIN-CONTAINING PROTEIN"/>
    <property type="match status" value="1"/>
</dbReference>